<dbReference type="EMBL" id="JAHQIW010000849">
    <property type="protein sequence ID" value="KAJ1350367.1"/>
    <property type="molecule type" value="Genomic_DNA"/>
</dbReference>
<dbReference type="Proteomes" id="UP001196413">
    <property type="component" value="Unassembled WGS sequence"/>
</dbReference>
<comment type="caution">
    <text evidence="1">The sequence shown here is derived from an EMBL/GenBank/DDBJ whole genome shotgun (WGS) entry which is preliminary data.</text>
</comment>
<protein>
    <submittedName>
        <fullName evidence="1">Uncharacterized protein</fullName>
    </submittedName>
</protein>
<name>A0AAD5QGI3_PARTN</name>
<accession>A0AAD5QGI3</accession>
<proteinExistence type="predicted"/>
<organism evidence="1 2">
    <name type="scientific">Parelaphostrongylus tenuis</name>
    <name type="common">Meningeal worm</name>
    <dbReference type="NCBI Taxonomy" id="148309"/>
    <lineage>
        <taxon>Eukaryota</taxon>
        <taxon>Metazoa</taxon>
        <taxon>Ecdysozoa</taxon>
        <taxon>Nematoda</taxon>
        <taxon>Chromadorea</taxon>
        <taxon>Rhabditida</taxon>
        <taxon>Rhabditina</taxon>
        <taxon>Rhabditomorpha</taxon>
        <taxon>Strongyloidea</taxon>
        <taxon>Metastrongylidae</taxon>
        <taxon>Parelaphostrongylus</taxon>
    </lineage>
</organism>
<sequence length="96" mass="10767">MLGLVSGKTVTARCKCEKKMLLVFKVASPLFPTSPATWEEYVHRRINDTSPKEKSCFNEIFPAIGSGSIAPQPTPRRLLKVTSPRRGRCIANWTYV</sequence>
<gene>
    <name evidence="1" type="ORF">KIN20_006143</name>
</gene>
<evidence type="ECO:0000313" key="1">
    <source>
        <dbReference type="EMBL" id="KAJ1350367.1"/>
    </source>
</evidence>
<keyword evidence="2" id="KW-1185">Reference proteome</keyword>
<reference evidence="1" key="1">
    <citation type="submission" date="2021-06" db="EMBL/GenBank/DDBJ databases">
        <title>Parelaphostrongylus tenuis whole genome reference sequence.</title>
        <authorList>
            <person name="Garwood T.J."/>
            <person name="Larsen P.A."/>
            <person name="Fountain-Jones N.M."/>
            <person name="Garbe J.R."/>
            <person name="Macchietto M.G."/>
            <person name="Kania S.A."/>
            <person name="Gerhold R.W."/>
            <person name="Richards J.E."/>
            <person name="Wolf T.M."/>
        </authorList>
    </citation>
    <scope>NUCLEOTIDE SEQUENCE</scope>
    <source>
        <strain evidence="1">MNPRO001-30</strain>
        <tissue evidence="1">Meninges</tissue>
    </source>
</reference>
<evidence type="ECO:0000313" key="2">
    <source>
        <dbReference type="Proteomes" id="UP001196413"/>
    </source>
</evidence>
<dbReference type="AlphaFoldDB" id="A0AAD5QGI3"/>